<keyword evidence="1" id="KW-0472">Membrane</keyword>
<gene>
    <name evidence="2" type="ORF">H9747_06675</name>
</gene>
<dbReference type="Pfam" id="PF12669">
    <property type="entry name" value="FeoB_associated"/>
    <property type="match status" value="1"/>
</dbReference>
<keyword evidence="1" id="KW-0812">Transmembrane</keyword>
<dbReference type="EMBL" id="DXIQ01000039">
    <property type="protein sequence ID" value="HIV38671.1"/>
    <property type="molecule type" value="Genomic_DNA"/>
</dbReference>
<organism evidence="2 3">
    <name type="scientific">Candidatus Blautia stercorigallinarum</name>
    <dbReference type="NCBI Taxonomy" id="2838501"/>
    <lineage>
        <taxon>Bacteria</taxon>
        <taxon>Bacillati</taxon>
        <taxon>Bacillota</taxon>
        <taxon>Clostridia</taxon>
        <taxon>Lachnospirales</taxon>
        <taxon>Lachnospiraceae</taxon>
        <taxon>Blautia</taxon>
    </lineage>
</organism>
<accession>A0A9D1TG50</accession>
<protein>
    <submittedName>
        <fullName evidence="2">FeoB-associated Cys-rich membrane protein</fullName>
    </submittedName>
</protein>
<comment type="caution">
    <text evidence="2">The sequence shown here is derived from an EMBL/GenBank/DDBJ whole genome shotgun (WGS) entry which is preliminary data.</text>
</comment>
<name>A0A9D1TG50_9FIRM</name>
<dbReference type="AlphaFoldDB" id="A0A9D1TG50"/>
<proteinExistence type="predicted"/>
<reference evidence="2" key="2">
    <citation type="submission" date="2021-04" db="EMBL/GenBank/DDBJ databases">
        <authorList>
            <person name="Gilroy R."/>
        </authorList>
    </citation>
    <scope>NUCLEOTIDE SEQUENCE</scope>
    <source>
        <strain evidence="2">CHK195-9823</strain>
    </source>
</reference>
<evidence type="ECO:0000256" key="1">
    <source>
        <dbReference type="SAM" id="Phobius"/>
    </source>
</evidence>
<dbReference type="Proteomes" id="UP000886814">
    <property type="component" value="Unassembled WGS sequence"/>
</dbReference>
<feature type="transmembrane region" description="Helical" evidence="1">
    <location>
        <begin position="6"/>
        <end position="23"/>
    </location>
</feature>
<evidence type="ECO:0000313" key="2">
    <source>
        <dbReference type="EMBL" id="HIV38671.1"/>
    </source>
</evidence>
<evidence type="ECO:0000313" key="3">
    <source>
        <dbReference type="Proteomes" id="UP000886814"/>
    </source>
</evidence>
<sequence length="59" mass="6041">MITDILILAAVVSYSGFVIHRHIKNRKNPKAGCGGCSGCGGNCPGSGGNSYCNLKNTGK</sequence>
<reference evidence="2" key="1">
    <citation type="journal article" date="2021" name="PeerJ">
        <title>Extensive microbial diversity within the chicken gut microbiome revealed by metagenomics and culture.</title>
        <authorList>
            <person name="Gilroy R."/>
            <person name="Ravi A."/>
            <person name="Getino M."/>
            <person name="Pursley I."/>
            <person name="Horton D.L."/>
            <person name="Alikhan N.F."/>
            <person name="Baker D."/>
            <person name="Gharbi K."/>
            <person name="Hall N."/>
            <person name="Watson M."/>
            <person name="Adriaenssens E.M."/>
            <person name="Foster-Nyarko E."/>
            <person name="Jarju S."/>
            <person name="Secka A."/>
            <person name="Antonio M."/>
            <person name="Oren A."/>
            <person name="Chaudhuri R.R."/>
            <person name="La Ragione R."/>
            <person name="Hildebrand F."/>
            <person name="Pallen M.J."/>
        </authorList>
    </citation>
    <scope>NUCLEOTIDE SEQUENCE</scope>
    <source>
        <strain evidence="2">CHK195-9823</strain>
    </source>
</reference>
<keyword evidence="1" id="KW-1133">Transmembrane helix</keyword>